<dbReference type="InterPro" id="IPR013320">
    <property type="entry name" value="ConA-like_dom_sf"/>
</dbReference>
<accession>A0A9N8YWL4</accession>
<evidence type="ECO:0000256" key="1">
    <source>
        <dbReference type="SAM" id="MobiDB-lite"/>
    </source>
</evidence>
<feature type="transmembrane region" description="Helical" evidence="2">
    <location>
        <begin position="57"/>
        <end position="77"/>
    </location>
</feature>
<dbReference type="CDD" id="cd12885">
    <property type="entry name" value="SPRY_RanBP_like"/>
    <property type="match status" value="1"/>
</dbReference>
<keyword evidence="2" id="KW-0472">Membrane</keyword>
<feature type="region of interest" description="Disordered" evidence="1">
    <location>
        <begin position="100"/>
        <end position="154"/>
    </location>
</feature>
<dbReference type="Gene3D" id="2.60.120.920">
    <property type="match status" value="1"/>
</dbReference>
<dbReference type="Pfam" id="PF00622">
    <property type="entry name" value="SPRY"/>
    <property type="match status" value="1"/>
</dbReference>
<dbReference type="SMART" id="SM00449">
    <property type="entry name" value="SPRY"/>
    <property type="match status" value="1"/>
</dbReference>
<keyword evidence="2" id="KW-0812">Transmembrane</keyword>
<dbReference type="InterPro" id="IPR003877">
    <property type="entry name" value="SPRY_dom"/>
</dbReference>
<evidence type="ECO:0000256" key="2">
    <source>
        <dbReference type="SAM" id="Phobius"/>
    </source>
</evidence>
<evidence type="ECO:0000259" key="3">
    <source>
        <dbReference type="PROSITE" id="PS50188"/>
    </source>
</evidence>
<proteinExistence type="predicted"/>
<dbReference type="OrthoDB" id="258495at2759"/>
<feature type="transmembrane region" description="Helical" evidence="2">
    <location>
        <begin position="12"/>
        <end position="37"/>
    </location>
</feature>
<dbReference type="InterPro" id="IPR001870">
    <property type="entry name" value="B30.2/SPRY"/>
</dbReference>
<keyword evidence="2" id="KW-1133">Transmembrane helix</keyword>
<dbReference type="EMBL" id="CAJVPJ010000002">
    <property type="protein sequence ID" value="CAG8451293.1"/>
    <property type="molecule type" value="Genomic_DNA"/>
</dbReference>
<protein>
    <submittedName>
        <fullName evidence="4">6548_t:CDS:1</fullName>
    </submittedName>
</protein>
<dbReference type="Proteomes" id="UP000789572">
    <property type="component" value="Unassembled WGS sequence"/>
</dbReference>
<organism evidence="4 5">
    <name type="scientific">Paraglomus occultum</name>
    <dbReference type="NCBI Taxonomy" id="144539"/>
    <lineage>
        <taxon>Eukaryota</taxon>
        <taxon>Fungi</taxon>
        <taxon>Fungi incertae sedis</taxon>
        <taxon>Mucoromycota</taxon>
        <taxon>Glomeromycotina</taxon>
        <taxon>Glomeromycetes</taxon>
        <taxon>Paraglomerales</taxon>
        <taxon>Paraglomeraceae</taxon>
        <taxon>Paraglomus</taxon>
    </lineage>
</organism>
<evidence type="ECO:0000313" key="4">
    <source>
        <dbReference type="EMBL" id="CAG8451293.1"/>
    </source>
</evidence>
<comment type="caution">
    <text evidence="4">The sequence shown here is derived from an EMBL/GenBank/DDBJ whole genome shotgun (WGS) entry which is preliminary data.</text>
</comment>
<dbReference type="AlphaFoldDB" id="A0A9N8YWL4"/>
<name>A0A9N8YWL4_9GLOM</name>
<evidence type="ECO:0000313" key="5">
    <source>
        <dbReference type="Proteomes" id="UP000789572"/>
    </source>
</evidence>
<sequence length="515" mass="56365">MTRLHQKAYSTLNLLSFHSFGLYILCAPGAYSAYYSQRPSTSHWVFWYYVGSGGRECGNICIITFAVVCILLLLLLYRIYSIWRSHRWDKKLDNVQLTENGTATGVGGKSEKSRLSSSSESRIEQGYGVNNEKKSDGTSDFIENAKPGPVTPPPVYSNISHSITAPTPSYSMSSMSSTAPLLSSKFVAENPTQDLPPLREQVAFILSNGAAESYKLAPVDEPLERNLLKIDSDGTTASFNGTRVSCQSNYPFLVIRKSDYANDDEDSLYPPLQTPSSSPPPPNLATSPFHQFSPTTQYFDPANVTYTMPAPQTEGKIPIPSSLSSIAELPDSPVELTTPTQEQSGLVKKDIEIKKLKEKESLTKTDTDKEGNSKGELCYFEMTVLENEGLTNTIAVGVATQPYPWSSFPGYYPHSVSLNTSGYVHASSHASISYSNAWGDIGDTVGCGYYPKTGEVFFTINGLRHQVAYTGPQHVWYPCIGADGRCKVSVNFGEENGDTFIFNEARGSGSVVVID</sequence>
<dbReference type="PROSITE" id="PS50188">
    <property type="entry name" value="B302_SPRY"/>
    <property type="match status" value="1"/>
</dbReference>
<dbReference type="SUPFAM" id="SSF49899">
    <property type="entry name" value="Concanavalin A-like lectins/glucanases"/>
    <property type="match status" value="1"/>
</dbReference>
<reference evidence="4" key="1">
    <citation type="submission" date="2021-06" db="EMBL/GenBank/DDBJ databases">
        <authorList>
            <person name="Kallberg Y."/>
            <person name="Tangrot J."/>
            <person name="Rosling A."/>
        </authorList>
    </citation>
    <scope>NUCLEOTIDE SEQUENCE</scope>
    <source>
        <strain evidence="4">IA702</strain>
    </source>
</reference>
<keyword evidence="5" id="KW-1185">Reference proteome</keyword>
<dbReference type="InterPro" id="IPR044736">
    <property type="entry name" value="Gid1/RanBPM/SPLA_SPRY"/>
</dbReference>
<feature type="domain" description="B30.2/SPRY" evidence="3">
    <location>
        <begin position="314"/>
        <end position="497"/>
    </location>
</feature>
<dbReference type="InterPro" id="IPR043136">
    <property type="entry name" value="B30.2/SPRY_sf"/>
</dbReference>
<feature type="region of interest" description="Disordered" evidence="1">
    <location>
        <begin position="264"/>
        <end position="287"/>
    </location>
</feature>
<gene>
    <name evidence="4" type="ORF">POCULU_LOCUS42</name>
</gene>